<evidence type="ECO:0000256" key="8">
    <source>
        <dbReference type="ARBA" id="ARBA00022821"/>
    </source>
</evidence>
<keyword evidence="8" id="KW-0611">Plant defense</keyword>
<dbReference type="SUPFAM" id="SSF54695">
    <property type="entry name" value="POZ domain"/>
    <property type="match status" value="1"/>
</dbReference>
<evidence type="ECO:0000256" key="10">
    <source>
        <dbReference type="ARBA" id="ARBA00023043"/>
    </source>
</evidence>
<dbReference type="GO" id="GO:0050832">
    <property type="term" value="P:defense response to fungus"/>
    <property type="evidence" value="ECO:0007669"/>
    <property type="project" value="UniProtKB-ARBA"/>
</dbReference>
<keyword evidence="10 14" id="KW-0040">ANK repeat</keyword>
<keyword evidence="9" id="KW-0862">Zinc</keyword>
<evidence type="ECO:0000259" key="16">
    <source>
        <dbReference type="PROSITE" id="PS50097"/>
    </source>
</evidence>
<dbReference type="InterPro" id="IPR044292">
    <property type="entry name" value="NPR"/>
</dbReference>
<dbReference type="InterPro" id="IPR036770">
    <property type="entry name" value="Ankyrin_rpt-contain_sf"/>
</dbReference>
<dbReference type="GO" id="GO:0042742">
    <property type="term" value="P:defense response to bacterium"/>
    <property type="evidence" value="ECO:0007669"/>
    <property type="project" value="TreeGrafter"/>
</dbReference>
<keyword evidence="18" id="KW-1185">Reference proteome</keyword>
<dbReference type="EMBL" id="OX465081">
    <property type="protein sequence ID" value="CAI9286089.1"/>
    <property type="molecule type" value="Genomic_DNA"/>
</dbReference>
<evidence type="ECO:0000256" key="11">
    <source>
        <dbReference type="ARBA" id="ARBA00023242"/>
    </source>
</evidence>
<feature type="repeat" description="ANK" evidence="14">
    <location>
        <begin position="304"/>
        <end position="329"/>
    </location>
</feature>
<evidence type="ECO:0000256" key="1">
    <source>
        <dbReference type="ARBA" id="ARBA00004496"/>
    </source>
</evidence>
<dbReference type="Proteomes" id="UP001177003">
    <property type="component" value="Chromosome 5"/>
</dbReference>
<dbReference type="AlphaFoldDB" id="A0AA36E7G9"/>
<dbReference type="Pfam" id="PF00651">
    <property type="entry name" value="BTB"/>
    <property type="match status" value="1"/>
</dbReference>
<feature type="region of interest" description="Disordered" evidence="15">
    <location>
        <begin position="537"/>
        <end position="561"/>
    </location>
</feature>
<evidence type="ECO:0000313" key="18">
    <source>
        <dbReference type="Proteomes" id="UP001177003"/>
    </source>
</evidence>
<accession>A0AA36E7G9</accession>
<feature type="region of interest" description="Disordered" evidence="15">
    <location>
        <begin position="1"/>
        <end position="26"/>
    </location>
</feature>
<evidence type="ECO:0000256" key="2">
    <source>
        <dbReference type="ARBA" id="ARBA00004906"/>
    </source>
</evidence>
<dbReference type="PANTHER" id="PTHR46475:SF1">
    <property type="entry name" value="REGULATORY PROTEIN NPR2"/>
    <property type="match status" value="1"/>
</dbReference>
<dbReference type="GO" id="GO:2000022">
    <property type="term" value="P:regulation of jasmonic acid mediated signaling pathway"/>
    <property type="evidence" value="ECO:0007669"/>
    <property type="project" value="InterPro"/>
</dbReference>
<keyword evidence="4" id="KW-0479">Metal-binding</keyword>
<dbReference type="Gene3D" id="3.30.710.10">
    <property type="entry name" value="Potassium Channel Kv1.1, Chain A"/>
    <property type="match status" value="1"/>
</dbReference>
<dbReference type="InterPro" id="IPR011333">
    <property type="entry name" value="SKP1/BTB/POZ_sf"/>
</dbReference>
<keyword evidence="5" id="KW-0677">Repeat</keyword>
<sequence length="561" mass="62576">MNDTRTVFSDSTDMISGSSGISSTPAANEFEPPLLLSDVSALDRLSETLESILLEPANSFADAKIILSGGREIPVHRCILSGRSPFFKNKFGDSSIKDKNRNVKLEMKELASDYEIGFESLIGVLKYMYTACRPAVDFMVEVMYAFHIFQIPEMVTLWQTRILNILDKASVDDILVILSVANTCGISCNQLLSKSIEILVKSNVDFVTLDKALPEQIVRQIIDSRFALGLDKPGSSSFPDKHIKRVHRALDSDDVELVTMLLREGHTSLDNSCALHYAVAYADAKTTTELLDLSLADVNFRNSRGFTVLHVAAMRKEPNIIVSLLTKGARPADLTPEGKKALEISKRLTRAVDYYKSTEEGKECGKGRLCIEILEQAERRNPLLGEASASLAMAGDDLRVRLLYLENRVALASLLFPMEAKVAMEIAQVEGTSEFTLESVYSQNLANAQRSVDLNDAPFLIKEEHLIRLRALSKTVELGKRFFPRCSEVLNKIVDPEAHKWKNTPEERELKKQKYLNVQETLNKAFTEDKEEFDKSYTISSSSSSTSGVVNPHTTPFTFQK</sequence>
<keyword evidence="3" id="KW-0963">Cytoplasm</keyword>
<evidence type="ECO:0000256" key="4">
    <source>
        <dbReference type="ARBA" id="ARBA00022723"/>
    </source>
</evidence>
<feature type="compositionally biased region" description="Low complexity" evidence="15">
    <location>
        <begin position="537"/>
        <end position="547"/>
    </location>
</feature>
<dbReference type="GO" id="GO:2000031">
    <property type="term" value="P:regulation of salicylic acid mediated signaling pathway"/>
    <property type="evidence" value="ECO:0007669"/>
    <property type="project" value="InterPro"/>
</dbReference>
<evidence type="ECO:0000313" key="17">
    <source>
        <dbReference type="EMBL" id="CAI9286089.1"/>
    </source>
</evidence>
<dbReference type="PANTHER" id="PTHR46475">
    <property type="entry name" value="REGULATORY PROTEIN NPR3"/>
    <property type="match status" value="1"/>
</dbReference>
<dbReference type="PROSITE" id="PS50097">
    <property type="entry name" value="BTB"/>
    <property type="match status" value="1"/>
</dbReference>
<dbReference type="SUPFAM" id="SSF48403">
    <property type="entry name" value="Ankyrin repeat"/>
    <property type="match status" value="1"/>
</dbReference>
<evidence type="ECO:0000256" key="5">
    <source>
        <dbReference type="ARBA" id="ARBA00022737"/>
    </source>
</evidence>
<dbReference type="FunFam" id="1.25.40.20:FF:000239">
    <property type="entry name" value="BTB/POZ domain and ankyrin repeat-containing protein NPR1"/>
    <property type="match status" value="1"/>
</dbReference>
<keyword evidence="6" id="KW-0863">Zinc-finger</keyword>
<evidence type="ECO:0000256" key="14">
    <source>
        <dbReference type="PROSITE-ProRule" id="PRU00023"/>
    </source>
</evidence>
<evidence type="ECO:0000256" key="3">
    <source>
        <dbReference type="ARBA" id="ARBA00022490"/>
    </source>
</evidence>
<gene>
    <name evidence="17" type="ORF">LSALG_LOCUS25525</name>
</gene>
<name>A0AA36E7G9_LACSI</name>
<dbReference type="Pfam" id="PF12313">
    <property type="entry name" value="NPR1_like_C"/>
    <property type="match status" value="1"/>
</dbReference>
<evidence type="ECO:0000256" key="12">
    <source>
        <dbReference type="ARBA" id="ARBA00034306"/>
    </source>
</evidence>
<evidence type="ECO:0000256" key="15">
    <source>
        <dbReference type="SAM" id="MobiDB-lite"/>
    </source>
</evidence>
<dbReference type="PROSITE" id="PS50297">
    <property type="entry name" value="ANK_REP_REGION"/>
    <property type="match status" value="1"/>
</dbReference>
<dbReference type="GO" id="GO:0009862">
    <property type="term" value="P:systemic acquired resistance, salicylic acid mediated signaling pathway"/>
    <property type="evidence" value="ECO:0007669"/>
    <property type="project" value="InterPro"/>
</dbReference>
<comment type="similarity">
    <text evidence="13">Belongs to the plant 'ANKYRIN-BTB/POZ' family. 'NPR1-like' subfamily.</text>
</comment>
<evidence type="ECO:0000256" key="7">
    <source>
        <dbReference type="ARBA" id="ARBA00022786"/>
    </source>
</evidence>
<evidence type="ECO:0000256" key="6">
    <source>
        <dbReference type="ARBA" id="ARBA00022771"/>
    </source>
</evidence>
<dbReference type="SMART" id="SM00225">
    <property type="entry name" value="BTB"/>
    <property type="match status" value="1"/>
</dbReference>
<keyword evidence="7" id="KW-0833">Ubl conjugation pathway</keyword>
<dbReference type="GO" id="GO:0008270">
    <property type="term" value="F:zinc ion binding"/>
    <property type="evidence" value="ECO:0007669"/>
    <property type="project" value="UniProtKB-KW"/>
</dbReference>
<organism evidence="17 18">
    <name type="scientific">Lactuca saligna</name>
    <name type="common">Willowleaf lettuce</name>
    <dbReference type="NCBI Taxonomy" id="75948"/>
    <lineage>
        <taxon>Eukaryota</taxon>
        <taxon>Viridiplantae</taxon>
        <taxon>Streptophyta</taxon>
        <taxon>Embryophyta</taxon>
        <taxon>Tracheophyta</taxon>
        <taxon>Spermatophyta</taxon>
        <taxon>Magnoliopsida</taxon>
        <taxon>eudicotyledons</taxon>
        <taxon>Gunneridae</taxon>
        <taxon>Pentapetalae</taxon>
        <taxon>asterids</taxon>
        <taxon>campanulids</taxon>
        <taxon>Asterales</taxon>
        <taxon>Asteraceae</taxon>
        <taxon>Cichorioideae</taxon>
        <taxon>Cichorieae</taxon>
        <taxon>Lactucinae</taxon>
        <taxon>Lactuca</taxon>
    </lineage>
</organism>
<dbReference type="GO" id="GO:0016604">
    <property type="term" value="C:nuclear body"/>
    <property type="evidence" value="ECO:0007669"/>
    <property type="project" value="UniProtKB-SubCell"/>
</dbReference>
<feature type="domain" description="BTB" evidence="16">
    <location>
        <begin position="61"/>
        <end position="130"/>
    </location>
</feature>
<evidence type="ECO:0000256" key="13">
    <source>
        <dbReference type="ARBA" id="ARBA00044947"/>
    </source>
</evidence>
<evidence type="ECO:0000256" key="9">
    <source>
        <dbReference type="ARBA" id="ARBA00022833"/>
    </source>
</evidence>
<dbReference type="InterPro" id="IPR002110">
    <property type="entry name" value="Ankyrin_rpt"/>
</dbReference>
<dbReference type="PROSITE" id="PS50088">
    <property type="entry name" value="ANK_REPEAT"/>
    <property type="match status" value="1"/>
</dbReference>
<reference evidence="17" key="1">
    <citation type="submission" date="2023-04" db="EMBL/GenBank/DDBJ databases">
        <authorList>
            <person name="Vijverberg K."/>
            <person name="Xiong W."/>
            <person name="Schranz E."/>
        </authorList>
    </citation>
    <scope>NUCLEOTIDE SEQUENCE</scope>
</reference>
<feature type="compositionally biased region" description="Polar residues" evidence="15">
    <location>
        <begin position="548"/>
        <end position="561"/>
    </location>
</feature>
<dbReference type="Gene3D" id="1.25.40.20">
    <property type="entry name" value="Ankyrin repeat-containing domain"/>
    <property type="match status" value="1"/>
</dbReference>
<comment type="pathway">
    <text evidence="2">Protein modification; protein ubiquitination.</text>
</comment>
<dbReference type="GO" id="GO:0005737">
    <property type="term" value="C:cytoplasm"/>
    <property type="evidence" value="ECO:0007669"/>
    <property type="project" value="UniProtKB-SubCell"/>
</dbReference>
<dbReference type="SMART" id="SM00248">
    <property type="entry name" value="ANK"/>
    <property type="match status" value="2"/>
</dbReference>
<protein>
    <recommendedName>
        <fullName evidence="16">BTB domain-containing protein</fullName>
    </recommendedName>
</protein>
<dbReference type="InterPro" id="IPR021094">
    <property type="entry name" value="NPR1/NIM1-like_C"/>
</dbReference>
<proteinExistence type="inferred from homology"/>
<comment type="subcellular location">
    <subcellularLocation>
        <location evidence="1">Cytoplasm</location>
    </subcellularLocation>
    <subcellularLocation>
        <location evidence="12">Nucleus</location>
        <location evidence="12">Nuclear body</location>
    </subcellularLocation>
</comment>
<dbReference type="Pfam" id="PF12796">
    <property type="entry name" value="Ank_2"/>
    <property type="match status" value="1"/>
</dbReference>
<dbReference type="InterPro" id="IPR000210">
    <property type="entry name" value="BTB/POZ_dom"/>
</dbReference>
<keyword evidence="11" id="KW-0539">Nucleus</keyword>